<accession>A9DSU6</accession>
<evidence type="ECO:0000313" key="3">
    <source>
        <dbReference type="Proteomes" id="UP000002945"/>
    </source>
</evidence>
<organism evidence="2 3">
    <name type="scientific">Kordia algicida OT-1</name>
    <dbReference type="NCBI Taxonomy" id="391587"/>
    <lineage>
        <taxon>Bacteria</taxon>
        <taxon>Pseudomonadati</taxon>
        <taxon>Bacteroidota</taxon>
        <taxon>Flavobacteriia</taxon>
        <taxon>Flavobacteriales</taxon>
        <taxon>Flavobacteriaceae</taxon>
        <taxon>Kordia</taxon>
    </lineage>
</organism>
<proteinExistence type="predicted"/>
<evidence type="ECO:0000313" key="2">
    <source>
        <dbReference type="EMBL" id="EDP96983.1"/>
    </source>
</evidence>
<reference evidence="2 3" key="1">
    <citation type="journal article" date="2011" name="J. Bacteriol.">
        <title>Genome sequence of the algicidal bacterium Kordia algicida OT-1.</title>
        <authorList>
            <person name="Lee H.S."/>
            <person name="Kang S.G."/>
            <person name="Kwon K.K."/>
            <person name="Lee J.H."/>
            <person name="Kim S.J."/>
        </authorList>
    </citation>
    <scope>NUCLEOTIDE SEQUENCE [LARGE SCALE GENOMIC DNA]</scope>
    <source>
        <strain evidence="2 3">OT-1</strain>
    </source>
</reference>
<sequence length="159" mass="17581">MKKFSYILVLLLFVLFACQTDSVETETEAFERDVIELKRDASSVGVFNRIPRKYLDNPEAYVAKQLETFAEGDEVRYGCVTFVGGLAIIDEDCTITSGVPDDYDDCDLKGVRTITCGVNPYNPLCTICAVAYILECDGKLGWVVGYNIICAIGPIQIPL</sequence>
<feature type="chain" id="PRO_5002737561" evidence="1">
    <location>
        <begin position="20"/>
        <end position="159"/>
    </location>
</feature>
<keyword evidence="3" id="KW-1185">Reference proteome</keyword>
<dbReference type="Proteomes" id="UP000002945">
    <property type="component" value="Unassembled WGS sequence"/>
</dbReference>
<dbReference type="HOGENOM" id="CLU_1658504_0_0_10"/>
<dbReference type="EMBL" id="ABIB01000003">
    <property type="protein sequence ID" value="EDP96983.1"/>
    <property type="molecule type" value="Genomic_DNA"/>
</dbReference>
<dbReference type="AlphaFoldDB" id="A9DSU6"/>
<comment type="caution">
    <text evidence="2">The sequence shown here is derived from an EMBL/GenBank/DDBJ whole genome shotgun (WGS) entry which is preliminary data.</text>
</comment>
<evidence type="ECO:0000256" key="1">
    <source>
        <dbReference type="SAM" id="SignalP"/>
    </source>
</evidence>
<name>A9DSU6_9FLAO</name>
<gene>
    <name evidence="2" type="ORF">KAOT1_17508</name>
</gene>
<protein>
    <submittedName>
        <fullName evidence="2">Uncharacterized protein</fullName>
    </submittedName>
</protein>
<keyword evidence="1" id="KW-0732">Signal</keyword>
<dbReference type="RefSeq" id="WP_007096036.1">
    <property type="nucleotide sequence ID" value="NZ_CP142125.1"/>
</dbReference>
<feature type="signal peptide" evidence="1">
    <location>
        <begin position="1"/>
        <end position="19"/>
    </location>
</feature>
<dbReference type="PROSITE" id="PS51257">
    <property type="entry name" value="PROKAR_LIPOPROTEIN"/>
    <property type="match status" value="1"/>
</dbReference>
<dbReference type="OrthoDB" id="1440534at2"/>